<reference evidence="10 11" key="1">
    <citation type="submission" date="2020-07" db="EMBL/GenBank/DDBJ databases">
        <title>Sequencing the genomes of 1000 actinobacteria strains.</title>
        <authorList>
            <person name="Klenk H.-P."/>
        </authorList>
    </citation>
    <scope>NUCLEOTIDE SEQUENCE [LARGE SCALE GENOMIC DNA]</scope>
    <source>
        <strain evidence="10 11">DSM 42178</strain>
    </source>
</reference>
<dbReference type="Proteomes" id="UP000567795">
    <property type="component" value="Unassembled WGS sequence"/>
</dbReference>
<dbReference type="GO" id="GO:0000976">
    <property type="term" value="F:transcription cis-regulatory region binding"/>
    <property type="evidence" value="ECO:0007669"/>
    <property type="project" value="TreeGrafter"/>
</dbReference>
<dbReference type="GO" id="GO:0032993">
    <property type="term" value="C:protein-DNA complex"/>
    <property type="evidence" value="ECO:0007669"/>
    <property type="project" value="TreeGrafter"/>
</dbReference>
<evidence type="ECO:0000256" key="2">
    <source>
        <dbReference type="ARBA" id="ARBA00023012"/>
    </source>
</evidence>
<keyword evidence="1 6" id="KW-0597">Phosphoprotein</keyword>
<evidence type="ECO:0000313" key="10">
    <source>
        <dbReference type="EMBL" id="NYI08143.1"/>
    </source>
</evidence>
<evidence type="ECO:0000256" key="7">
    <source>
        <dbReference type="PROSITE-ProRule" id="PRU01091"/>
    </source>
</evidence>
<accession>A0A853A0J8</accession>
<dbReference type="PROSITE" id="PS50110">
    <property type="entry name" value="RESPONSE_REGULATORY"/>
    <property type="match status" value="1"/>
</dbReference>
<dbReference type="FunFam" id="3.40.50.2300:FF:000001">
    <property type="entry name" value="DNA-binding response regulator PhoB"/>
    <property type="match status" value="1"/>
</dbReference>
<feature type="domain" description="OmpR/PhoB-type" evidence="9">
    <location>
        <begin position="149"/>
        <end position="248"/>
    </location>
</feature>
<dbReference type="CDD" id="cd00383">
    <property type="entry name" value="trans_reg_C"/>
    <property type="match status" value="1"/>
</dbReference>
<dbReference type="Pfam" id="PF00072">
    <property type="entry name" value="Response_reg"/>
    <property type="match status" value="1"/>
</dbReference>
<evidence type="ECO:0000313" key="11">
    <source>
        <dbReference type="Proteomes" id="UP000567795"/>
    </source>
</evidence>
<dbReference type="AlphaFoldDB" id="A0A853A0J8"/>
<evidence type="ECO:0000256" key="1">
    <source>
        <dbReference type="ARBA" id="ARBA00022553"/>
    </source>
</evidence>
<evidence type="ECO:0000256" key="3">
    <source>
        <dbReference type="ARBA" id="ARBA00023015"/>
    </source>
</evidence>
<dbReference type="InterPro" id="IPR036388">
    <property type="entry name" value="WH-like_DNA-bd_sf"/>
</dbReference>
<dbReference type="PANTHER" id="PTHR48111:SF28">
    <property type="entry name" value="TRANSCRIPTIONAL REGULATORY PROTEIN TCRX-RELATED"/>
    <property type="match status" value="1"/>
</dbReference>
<feature type="DNA-binding region" description="OmpR/PhoB-type" evidence="7">
    <location>
        <begin position="149"/>
        <end position="248"/>
    </location>
</feature>
<keyword evidence="2" id="KW-0902">Two-component regulatory system</keyword>
<name>A0A853A0J8_9ACTN</name>
<dbReference type="PROSITE" id="PS51755">
    <property type="entry name" value="OMPR_PHOB"/>
    <property type="match status" value="1"/>
</dbReference>
<dbReference type="FunFam" id="1.10.10.10:FF:000005">
    <property type="entry name" value="Two-component system response regulator"/>
    <property type="match status" value="1"/>
</dbReference>
<dbReference type="GO" id="GO:0006355">
    <property type="term" value="P:regulation of DNA-templated transcription"/>
    <property type="evidence" value="ECO:0007669"/>
    <property type="project" value="InterPro"/>
</dbReference>
<evidence type="ECO:0000259" key="9">
    <source>
        <dbReference type="PROSITE" id="PS51755"/>
    </source>
</evidence>
<dbReference type="InterPro" id="IPR039420">
    <property type="entry name" value="WalR-like"/>
</dbReference>
<organism evidence="10 11">
    <name type="scientific">Allostreptomyces psammosilenae</name>
    <dbReference type="NCBI Taxonomy" id="1892865"/>
    <lineage>
        <taxon>Bacteria</taxon>
        <taxon>Bacillati</taxon>
        <taxon>Actinomycetota</taxon>
        <taxon>Actinomycetes</taxon>
        <taxon>Kitasatosporales</taxon>
        <taxon>Streptomycetaceae</taxon>
        <taxon>Allostreptomyces</taxon>
    </lineage>
</organism>
<comment type="caution">
    <text evidence="10">The sequence shown here is derived from an EMBL/GenBank/DDBJ whole genome shotgun (WGS) entry which is preliminary data.</text>
</comment>
<evidence type="ECO:0000259" key="8">
    <source>
        <dbReference type="PROSITE" id="PS50110"/>
    </source>
</evidence>
<dbReference type="InterPro" id="IPR001867">
    <property type="entry name" value="OmpR/PhoB-type_DNA-bd"/>
</dbReference>
<keyword evidence="3" id="KW-0805">Transcription regulation</keyword>
<gene>
    <name evidence="10" type="ORF">FHU37_005172</name>
</gene>
<keyword evidence="11" id="KW-1185">Reference proteome</keyword>
<dbReference type="Pfam" id="PF00486">
    <property type="entry name" value="Trans_reg_C"/>
    <property type="match status" value="1"/>
</dbReference>
<dbReference type="Gene3D" id="6.10.250.690">
    <property type="match status" value="1"/>
</dbReference>
<evidence type="ECO:0000256" key="5">
    <source>
        <dbReference type="ARBA" id="ARBA00023163"/>
    </source>
</evidence>
<dbReference type="Gene3D" id="3.40.50.2300">
    <property type="match status" value="1"/>
</dbReference>
<dbReference type="EMBL" id="JACBZD010000002">
    <property type="protein sequence ID" value="NYI08143.1"/>
    <property type="molecule type" value="Genomic_DNA"/>
</dbReference>
<evidence type="ECO:0000256" key="4">
    <source>
        <dbReference type="ARBA" id="ARBA00023125"/>
    </source>
</evidence>
<dbReference type="PANTHER" id="PTHR48111">
    <property type="entry name" value="REGULATOR OF RPOS"/>
    <property type="match status" value="1"/>
</dbReference>
<evidence type="ECO:0000256" key="6">
    <source>
        <dbReference type="PROSITE-ProRule" id="PRU00169"/>
    </source>
</evidence>
<proteinExistence type="predicted"/>
<keyword evidence="5" id="KW-0804">Transcription</keyword>
<dbReference type="SUPFAM" id="SSF52172">
    <property type="entry name" value="CheY-like"/>
    <property type="match status" value="1"/>
</dbReference>
<keyword evidence="4 7" id="KW-0238">DNA-binding</keyword>
<protein>
    <submittedName>
        <fullName evidence="10">Two-component system OmpR family response regulator</fullName>
    </submittedName>
</protein>
<dbReference type="InterPro" id="IPR001789">
    <property type="entry name" value="Sig_transdc_resp-reg_receiver"/>
</dbReference>
<feature type="domain" description="Response regulatory" evidence="8">
    <location>
        <begin position="23"/>
        <end position="137"/>
    </location>
</feature>
<dbReference type="Gene3D" id="1.10.10.10">
    <property type="entry name" value="Winged helix-like DNA-binding domain superfamily/Winged helix DNA-binding domain"/>
    <property type="match status" value="1"/>
</dbReference>
<feature type="modified residue" description="4-aspartylphosphate" evidence="6">
    <location>
        <position position="72"/>
    </location>
</feature>
<dbReference type="GO" id="GO:0000156">
    <property type="term" value="F:phosphorelay response regulator activity"/>
    <property type="evidence" value="ECO:0007669"/>
    <property type="project" value="TreeGrafter"/>
</dbReference>
<dbReference type="SMART" id="SM00862">
    <property type="entry name" value="Trans_reg_C"/>
    <property type="match status" value="1"/>
</dbReference>
<dbReference type="InterPro" id="IPR011006">
    <property type="entry name" value="CheY-like_superfamily"/>
</dbReference>
<sequence length="255" mass="28147">MGTHNDDDGGGSAPRLAPEADARLLVVDDEPYILDTLTTALRFIGYRVETAASGHQALRAARDALPDLILLDIMLPDLDGLEVARRLRQEGLDTAVIFLSARDERRDVVAGLRAGGDDYVTKPFGLEEVAARVQAVLRRTRGRPGPTGPEVLRYADLEMDLDARRVTRGGREVELSPTEFRLLRYLMLHPERVLTRAQLLEHVWSYHFNGDDTVVATYVSYLRRKLGGAATGGELIRTRRGLGYELRAGAGTGDE</sequence>
<dbReference type="GO" id="GO:0005829">
    <property type="term" value="C:cytosol"/>
    <property type="evidence" value="ECO:0007669"/>
    <property type="project" value="TreeGrafter"/>
</dbReference>
<dbReference type="SMART" id="SM00448">
    <property type="entry name" value="REC"/>
    <property type="match status" value="1"/>
</dbReference>